<gene>
    <name evidence="2" type="ORF">M9Y10_012555</name>
</gene>
<sequence length="288" mass="33679">MNRKQTKSALASTRLETKLITPSIKPQMNTKAVMDEINELKIQTIQMDNETRQLKSKISRMKQIIHERNSQISKALAQTGEPQGIKTASYSTLNQLRENISSLDNTLRSREKELDKLRQNDKLALSDELQVEVIEYYNENDRLNSQVSAVREGERVINNEIARVQQEIADEAQYEREIYDYQIQIGQLADKLKAYLNGEYRVIANTAVEQMEKNSDLYPKLKEKLLENIEEMKKEKQEEEENIKIILENDEKKKQYLQEILEDQAKKIAEALEQQKQRSEEQKQSMNS</sequence>
<name>A0ABR2IDW6_9EUKA</name>
<reference evidence="2 3" key="1">
    <citation type="submission" date="2024-04" db="EMBL/GenBank/DDBJ databases">
        <title>Tritrichomonas musculus Genome.</title>
        <authorList>
            <person name="Alves-Ferreira E."/>
            <person name="Grigg M."/>
            <person name="Lorenzi H."/>
            <person name="Galac M."/>
        </authorList>
    </citation>
    <scope>NUCLEOTIDE SEQUENCE [LARGE SCALE GENOMIC DNA]</scope>
    <source>
        <strain evidence="2 3">EAF2021</strain>
    </source>
</reference>
<keyword evidence="1" id="KW-0175">Coiled coil</keyword>
<feature type="coiled-coil region" evidence="1">
    <location>
        <begin position="93"/>
        <end position="146"/>
    </location>
</feature>
<accession>A0ABR2IDW6</accession>
<proteinExistence type="predicted"/>
<evidence type="ECO:0000313" key="3">
    <source>
        <dbReference type="Proteomes" id="UP001470230"/>
    </source>
</evidence>
<keyword evidence="3" id="KW-1185">Reference proteome</keyword>
<dbReference type="EMBL" id="JAPFFF010000018">
    <property type="protein sequence ID" value="KAK8860863.1"/>
    <property type="molecule type" value="Genomic_DNA"/>
</dbReference>
<evidence type="ECO:0000313" key="2">
    <source>
        <dbReference type="EMBL" id="KAK8860863.1"/>
    </source>
</evidence>
<dbReference type="Proteomes" id="UP001470230">
    <property type="component" value="Unassembled WGS sequence"/>
</dbReference>
<organism evidence="2 3">
    <name type="scientific">Tritrichomonas musculus</name>
    <dbReference type="NCBI Taxonomy" id="1915356"/>
    <lineage>
        <taxon>Eukaryota</taxon>
        <taxon>Metamonada</taxon>
        <taxon>Parabasalia</taxon>
        <taxon>Tritrichomonadida</taxon>
        <taxon>Tritrichomonadidae</taxon>
        <taxon>Tritrichomonas</taxon>
    </lineage>
</organism>
<protein>
    <submittedName>
        <fullName evidence="2">Uncharacterized protein</fullName>
    </submittedName>
</protein>
<evidence type="ECO:0000256" key="1">
    <source>
        <dbReference type="SAM" id="Coils"/>
    </source>
</evidence>
<feature type="coiled-coil region" evidence="1">
    <location>
        <begin position="222"/>
        <end position="285"/>
    </location>
</feature>
<comment type="caution">
    <text evidence="2">The sequence shown here is derived from an EMBL/GenBank/DDBJ whole genome shotgun (WGS) entry which is preliminary data.</text>
</comment>